<dbReference type="RefSeq" id="XP_028146755.1">
    <property type="nucleotide sequence ID" value="XM_028290954.1"/>
</dbReference>
<dbReference type="InterPro" id="IPR036397">
    <property type="entry name" value="RNaseH_sf"/>
</dbReference>
<dbReference type="Gene3D" id="3.30.420.10">
    <property type="entry name" value="Ribonuclease H-like superfamily/Ribonuclease H"/>
    <property type="match status" value="1"/>
</dbReference>
<dbReference type="PANTHER" id="PTHR37984">
    <property type="entry name" value="PROTEIN CBG26694"/>
    <property type="match status" value="1"/>
</dbReference>
<proteinExistence type="predicted"/>
<feature type="compositionally biased region" description="Low complexity" evidence="1">
    <location>
        <begin position="255"/>
        <end position="275"/>
    </location>
</feature>
<dbReference type="SUPFAM" id="SSF53098">
    <property type="entry name" value="Ribonuclease H-like"/>
    <property type="match status" value="1"/>
</dbReference>
<gene>
    <name evidence="2" type="primary">LOC114340237</name>
</gene>
<evidence type="ECO:0000256" key="1">
    <source>
        <dbReference type="SAM" id="MobiDB-lite"/>
    </source>
</evidence>
<dbReference type="InterPro" id="IPR050951">
    <property type="entry name" value="Retrovirus_Pol_polyprotein"/>
</dbReference>
<dbReference type="InterPro" id="IPR012337">
    <property type="entry name" value="RNaseH-like_sf"/>
</dbReference>
<feature type="compositionally biased region" description="Basic residues" evidence="1">
    <location>
        <begin position="283"/>
        <end position="292"/>
    </location>
</feature>
<evidence type="ECO:0000313" key="2">
    <source>
        <dbReference type="RefSeq" id="XP_028146755.1"/>
    </source>
</evidence>
<organism evidence="2">
    <name type="scientific">Diabrotica virgifera virgifera</name>
    <name type="common">western corn rootworm</name>
    <dbReference type="NCBI Taxonomy" id="50390"/>
    <lineage>
        <taxon>Eukaryota</taxon>
        <taxon>Metazoa</taxon>
        <taxon>Ecdysozoa</taxon>
        <taxon>Arthropoda</taxon>
        <taxon>Hexapoda</taxon>
        <taxon>Insecta</taxon>
        <taxon>Pterygota</taxon>
        <taxon>Neoptera</taxon>
        <taxon>Endopterygota</taxon>
        <taxon>Coleoptera</taxon>
        <taxon>Polyphaga</taxon>
        <taxon>Cucujiformia</taxon>
        <taxon>Chrysomeloidea</taxon>
        <taxon>Chrysomelidae</taxon>
        <taxon>Galerucinae</taxon>
        <taxon>Diabroticina</taxon>
        <taxon>Diabroticites</taxon>
        <taxon>Diabrotica</taxon>
    </lineage>
</organism>
<sequence>MQQFTYCLGIQQSLIPVYHPASNPEERKNRDLKIQISILVQRDHTKWDEVLPSIRFSMNTVPNLATGYSPAYLNFARELRTPTDVHKDLRAIIASETVIPEITPYLRRHTDILLSARENNELRQDSSKLYADKHFRETVVFNKGQKVLVKTHILSKSDAGLSSKFAPRRDGPYLILNQLSPTSYELATLTHPDVSIGKYHVSALHPFVEDDSDSPVTPLHELRSRGRPSTTLQKDVAAKSRGAIPKRHPKTTQQSTGSGVPVTTTSDSSSTSLPTQIDCSIQRPRRSKRPPKRYQDAHV</sequence>
<feature type="region of interest" description="Disordered" evidence="1">
    <location>
        <begin position="208"/>
        <end position="299"/>
    </location>
</feature>
<protein>
    <submittedName>
        <fullName evidence="2">Uncharacterized protein LOC114340237</fullName>
    </submittedName>
</protein>
<reference evidence="2" key="1">
    <citation type="submission" date="2025-08" db="UniProtKB">
        <authorList>
            <consortium name="RefSeq"/>
        </authorList>
    </citation>
    <scope>IDENTIFICATION</scope>
    <source>
        <tissue evidence="2">Whole insect</tissue>
    </source>
</reference>
<dbReference type="AlphaFoldDB" id="A0A6P7GSH1"/>
<dbReference type="GO" id="GO:0003676">
    <property type="term" value="F:nucleic acid binding"/>
    <property type="evidence" value="ECO:0007669"/>
    <property type="project" value="InterPro"/>
</dbReference>
<dbReference type="InParanoid" id="A0A6P7GSH1"/>
<name>A0A6P7GSH1_DIAVI</name>
<dbReference type="PANTHER" id="PTHR37984:SF5">
    <property type="entry name" value="PROTEIN NYNRIN-LIKE"/>
    <property type="match status" value="1"/>
</dbReference>
<accession>A0A6P7GSH1</accession>